<feature type="transmembrane region" description="Helical" evidence="1">
    <location>
        <begin position="82"/>
        <end position="105"/>
    </location>
</feature>
<geneLocation type="mitochondrion" evidence="2"/>
<accession>A0A346RGY0</accession>
<evidence type="ECO:0000256" key="1">
    <source>
        <dbReference type="SAM" id="Phobius"/>
    </source>
</evidence>
<evidence type="ECO:0000313" key="2">
    <source>
        <dbReference type="EMBL" id="AXS65327.1"/>
    </source>
</evidence>
<sequence length="162" mass="18583">MTNLMMALLGTSLTLMMTFHPLSMALLLMLNTLIIALMSGMMNISYWYAFMLFMIMVGGMLVMIIYMTTIASNEYIDLTFKYLIPLMILSMLMCLPNILNLNFMINTPESYLNPKPMNLSLNKFISANHLSLIMMLINYLFITLIAIVKITSLKYGSLRQKF</sequence>
<keyword evidence="1" id="KW-1133">Transmembrane helix</keyword>
<name>A0A346RGY0_9COLE</name>
<reference evidence="2" key="1">
    <citation type="journal article" date="2018" name="J. ISSAAS">
        <title>The contribution of mitochondrial metagenomics to large-scale data mining and phylogenetic analysis of Coleoptera.</title>
        <authorList>
            <person name="Miller K."/>
            <person name="Linard B."/>
            <person name="Motyka M."/>
            <person name="Bocek M."/>
            <person name="Vogler A.P."/>
        </authorList>
    </citation>
    <scope>NUCLEOTIDE SEQUENCE</scope>
</reference>
<gene>
    <name evidence="2" type="primary">nad6</name>
</gene>
<organism evidence="2">
    <name type="scientific">Bostrichoidea sp. 8 KM-2017</name>
    <dbReference type="NCBI Taxonomy" id="2219282"/>
    <lineage>
        <taxon>Eukaryota</taxon>
        <taxon>Metazoa</taxon>
        <taxon>Ecdysozoa</taxon>
        <taxon>Arthropoda</taxon>
        <taxon>Hexapoda</taxon>
        <taxon>Insecta</taxon>
        <taxon>Pterygota</taxon>
        <taxon>Neoptera</taxon>
        <taxon>Endopterygota</taxon>
        <taxon>Coleoptera</taxon>
        <taxon>Polyphaga</taxon>
        <taxon>Bostrichiformia</taxon>
    </lineage>
</organism>
<keyword evidence="2" id="KW-0496">Mitochondrion</keyword>
<feature type="transmembrane region" description="Helical" evidence="1">
    <location>
        <begin position="46"/>
        <end position="70"/>
    </location>
</feature>
<proteinExistence type="predicted"/>
<feature type="transmembrane region" description="Helical" evidence="1">
    <location>
        <begin position="125"/>
        <end position="148"/>
    </location>
</feature>
<keyword evidence="1" id="KW-0472">Membrane</keyword>
<dbReference type="EMBL" id="MG193387">
    <property type="protein sequence ID" value="AXS65327.1"/>
    <property type="molecule type" value="Genomic_DNA"/>
</dbReference>
<keyword evidence="1" id="KW-0812">Transmembrane</keyword>
<protein>
    <submittedName>
        <fullName evidence="2">NADH dehydrogenase subunit 6</fullName>
    </submittedName>
</protein>
<dbReference type="AlphaFoldDB" id="A0A346RGY0"/>